<keyword evidence="3 6" id="KW-0132">Cell division</keyword>
<dbReference type="GO" id="GO:0042802">
    <property type="term" value="F:identical protein binding"/>
    <property type="evidence" value="ECO:0007669"/>
    <property type="project" value="UniProtKB-ARBA"/>
</dbReference>
<name>A4BKE2_9GAMM</name>
<evidence type="ECO:0000256" key="2">
    <source>
        <dbReference type="ARBA" id="ARBA00020112"/>
    </source>
</evidence>
<reference evidence="7 8" key="1">
    <citation type="submission" date="2006-02" db="EMBL/GenBank/DDBJ databases">
        <authorList>
            <person name="Pinhassi J."/>
            <person name="Pedros-Alio C."/>
            <person name="Ferriera S."/>
            <person name="Johnson J."/>
            <person name="Kravitz S."/>
            <person name="Halpern A."/>
            <person name="Remington K."/>
            <person name="Beeson K."/>
            <person name="Tran B."/>
            <person name="Rogers Y.-H."/>
            <person name="Friedman R."/>
            <person name="Venter J.C."/>
        </authorList>
    </citation>
    <scope>NUCLEOTIDE SEQUENCE [LARGE SCALE GENOMIC DNA]</scope>
    <source>
        <strain evidence="7 8">MED297</strain>
    </source>
</reference>
<dbReference type="Gene3D" id="3.30.1070.10">
    <property type="entry name" value="Cell division topological specificity factor MinE"/>
    <property type="match status" value="1"/>
</dbReference>
<dbReference type="EMBL" id="AAOE01000044">
    <property type="protein sequence ID" value="EAR07389.1"/>
    <property type="molecule type" value="Genomic_DNA"/>
</dbReference>
<keyword evidence="4 6" id="KW-0131">Cell cycle</keyword>
<comment type="caution">
    <text evidence="7">The sequence shown here is derived from an EMBL/GenBank/DDBJ whole genome shotgun (WGS) entry which is preliminary data.</text>
</comment>
<evidence type="ECO:0000256" key="1">
    <source>
        <dbReference type="ARBA" id="ARBA00008168"/>
    </source>
</evidence>
<dbReference type="HOGENOM" id="CLU_137929_2_1_6"/>
<comment type="function">
    <text evidence="5 6">Prevents the cell division inhibition by proteins MinC and MinD at internal division sites while permitting inhibition at polar sites. This ensures cell division at the proper site by restricting the formation of a division septum at the midpoint of the long axis of the cell.</text>
</comment>
<keyword evidence="8" id="KW-1185">Reference proteome</keyword>
<evidence type="ECO:0000256" key="6">
    <source>
        <dbReference type="HAMAP-Rule" id="MF_00262"/>
    </source>
</evidence>
<dbReference type="FunFam" id="3.30.1070.10:FF:000001">
    <property type="entry name" value="Cell division topological specificity factor"/>
    <property type="match status" value="1"/>
</dbReference>
<protein>
    <recommendedName>
        <fullName evidence="2 6">Cell division topological specificity factor</fullName>
    </recommendedName>
</protein>
<proteinExistence type="inferred from homology"/>
<evidence type="ECO:0000256" key="5">
    <source>
        <dbReference type="ARBA" id="ARBA00025265"/>
    </source>
</evidence>
<comment type="similarity">
    <text evidence="1 6">Belongs to the MinE family.</text>
</comment>
<evidence type="ECO:0000313" key="8">
    <source>
        <dbReference type="Proteomes" id="UP000005953"/>
    </source>
</evidence>
<dbReference type="NCBIfam" id="NF001422">
    <property type="entry name" value="PRK00296.1"/>
    <property type="match status" value="1"/>
</dbReference>
<evidence type="ECO:0000313" key="7">
    <source>
        <dbReference type="EMBL" id="EAR07389.1"/>
    </source>
</evidence>
<evidence type="ECO:0000256" key="3">
    <source>
        <dbReference type="ARBA" id="ARBA00022618"/>
    </source>
</evidence>
<dbReference type="InterPro" id="IPR036707">
    <property type="entry name" value="MinE_sf"/>
</dbReference>
<dbReference type="GO" id="GO:0051301">
    <property type="term" value="P:cell division"/>
    <property type="evidence" value="ECO:0007669"/>
    <property type="project" value="UniProtKB-KW"/>
</dbReference>
<dbReference type="STRING" id="314283.MED297_03412"/>
<gene>
    <name evidence="6" type="primary">minE</name>
    <name evidence="7" type="ORF">MED297_03412</name>
</gene>
<dbReference type="Proteomes" id="UP000005953">
    <property type="component" value="Unassembled WGS sequence"/>
</dbReference>
<dbReference type="HAMAP" id="MF_00262">
    <property type="entry name" value="MinE"/>
    <property type="match status" value="1"/>
</dbReference>
<evidence type="ECO:0000256" key="4">
    <source>
        <dbReference type="ARBA" id="ARBA00023306"/>
    </source>
</evidence>
<dbReference type="OrthoDB" id="9802655at2"/>
<dbReference type="AlphaFoldDB" id="A4BKE2"/>
<accession>A4BKE2</accession>
<dbReference type="SUPFAM" id="SSF55229">
    <property type="entry name" value="Cell division protein MinE topological specificity domain"/>
    <property type="match status" value="1"/>
</dbReference>
<dbReference type="NCBIfam" id="TIGR01215">
    <property type="entry name" value="minE"/>
    <property type="match status" value="1"/>
</dbReference>
<dbReference type="Pfam" id="PF03776">
    <property type="entry name" value="MinE"/>
    <property type="match status" value="1"/>
</dbReference>
<organism evidence="7 8">
    <name type="scientific">Reinekea blandensis MED297</name>
    <dbReference type="NCBI Taxonomy" id="314283"/>
    <lineage>
        <taxon>Bacteria</taxon>
        <taxon>Pseudomonadati</taxon>
        <taxon>Pseudomonadota</taxon>
        <taxon>Gammaproteobacteria</taxon>
        <taxon>Oceanospirillales</taxon>
        <taxon>Saccharospirillaceae</taxon>
        <taxon>Reinekea</taxon>
    </lineage>
</organism>
<dbReference type="InterPro" id="IPR005527">
    <property type="entry name" value="MinE"/>
</dbReference>
<sequence length="84" mass="9564">MVSIFDIFGKDKEPKSASVAKERLKVIVAHERRARNAPDYLPALQNDIMAVIRKYVDIDPEQLQIDLNEEGNFSVLEVNVNLPK</sequence>
<dbReference type="GO" id="GO:0032955">
    <property type="term" value="P:regulation of division septum assembly"/>
    <property type="evidence" value="ECO:0007669"/>
    <property type="project" value="InterPro"/>
</dbReference>